<dbReference type="GO" id="GO:0006270">
    <property type="term" value="P:DNA replication initiation"/>
    <property type="evidence" value="ECO:0007669"/>
    <property type="project" value="UniProtKB-UniRule"/>
</dbReference>
<name>A0AAW9SXH0_CORAY</name>
<dbReference type="InterPro" id="IPR020591">
    <property type="entry name" value="Chromosome_initiator_DnaA-like"/>
</dbReference>
<dbReference type="SUPFAM" id="SSF52540">
    <property type="entry name" value="P-loop containing nucleoside triphosphate hydrolases"/>
    <property type="match status" value="1"/>
</dbReference>
<dbReference type="GO" id="GO:0006275">
    <property type="term" value="P:regulation of DNA replication"/>
    <property type="evidence" value="ECO:0007669"/>
    <property type="project" value="UniProtKB-UniRule"/>
</dbReference>
<keyword evidence="6 8" id="KW-0446">Lipid-binding</keyword>
<dbReference type="InterPro" id="IPR013317">
    <property type="entry name" value="DnaA_dom"/>
</dbReference>
<evidence type="ECO:0000256" key="6">
    <source>
        <dbReference type="ARBA" id="ARBA00023121"/>
    </source>
</evidence>
<dbReference type="GO" id="GO:0003688">
    <property type="term" value="F:DNA replication origin binding"/>
    <property type="evidence" value="ECO:0007669"/>
    <property type="project" value="UniProtKB-UniRule"/>
</dbReference>
<evidence type="ECO:0000256" key="3">
    <source>
        <dbReference type="ARBA" id="ARBA00022705"/>
    </source>
</evidence>
<organism evidence="15 16">
    <name type="scientific">Corynebacterium amycolatum</name>
    <dbReference type="NCBI Taxonomy" id="43765"/>
    <lineage>
        <taxon>Bacteria</taxon>
        <taxon>Bacillati</taxon>
        <taxon>Actinomycetota</taxon>
        <taxon>Actinomycetes</taxon>
        <taxon>Mycobacteriales</taxon>
        <taxon>Corynebacteriaceae</taxon>
        <taxon>Corynebacterium</taxon>
    </lineage>
</organism>
<proteinExistence type="inferred from homology"/>
<feature type="region of interest" description="Domain IV, binds dsDNA" evidence="8">
    <location>
        <begin position="460"/>
        <end position="583"/>
    </location>
</feature>
<feature type="domain" description="Chromosomal replication initiator DnaA C-terminal" evidence="14">
    <location>
        <begin position="485"/>
        <end position="554"/>
    </location>
</feature>
<dbReference type="Pfam" id="PF00308">
    <property type="entry name" value="Bac_DnaA"/>
    <property type="match status" value="1"/>
</dbReference>
<feature type="region of interest" description="Domain III, AAA+ region" evidence="8">
    <location>
        <begin position="243"/>
        <end position="459"/>
    </location>
</feature>
<reference evidence="15" key="2">
    <citation type="submission" date="2024-05" db="EMBL/GenBank/DDBJ databases">
        <authorList>
            <person name="Wolfe A."/>
        </authorList>
    </citation>
    <scope>NUCLEOTIDE SEQUENCE</scope>
    <source>
        <strain evidence="15">UMB1064</strain>
    </source>
</reference>
<evidence type="ECO:0000256" key="9">
    <source>
        <dbReference type="NCBIfam" id="TIGR00362"/>
    </source>
</evidence>
<keyword evidence="2 8" id="KW-0963">Cytoplasm</keyword>
<evidence type="ECO:0000256" key="11">
    <source>
        <dbReference type="RuleBase" id="RU004227"/>
    </source>
</evidence>
<dbReference type="FunFam" id="3.40.50.300:FF:000150">
    <property type="entry name" value="Chromosomal replication initiator protein DnaA"/>
    <property type="match status" value="1"/>
</dbReference>
<dbReference type="SMART" id="SM00382">
    <property type="entry name" value="AAA"/>
    <property type="match status" value="1"/>
</dbReference>
<evidence type="ECO:0000256" key="7">
    <source>
        <dbReference type="ARBA" id="ARBA00023125"/>
    </source>
</evidence>
<dbReference type="CDD" id="cd00009">
    <property type="entry name" value="AAA"/>
    <property type="match status" value="1"/>
</dbReference>
<dbReference type="AlphaFoldDB" id="A0AAW9SXH0"/>
<comment type="caution">
    <text evidence="8">Lacks conserved residue(s) required for the propagation of feature annotation.</text>
</comment>
<keyword evidence="4 8" id="KW-0547">Nucleotide-binding</keyword>
<dbReference type="CDD" id="cd06571">
    <property type="entry name" value="Bac_DnaA_C"/>
    <property type="match status" value="1"/>
</dbReference>
<keyword evidence="5 8" id="KW-0067">ATP-binding</keyword>
<accession>A0AAW9SXH0</accession>
<gene>
    <name evidence="8 15" type="primary">dnaA</name>
    <name evidence="15" type="ORF">QP460_001795</name>
</gene>
<evidence type="ECO:0000259" key="14">
    <source>
        <dbReference type="SMART" id="SM00760"/>
    </source>
</evidence>
<comment type="caution">
    <text evidence="15">The sequence shown here is derived from an EMBL/GenBank/DDBJ whole genome shotgun (WGS) entry which is preliminary data.</text>
</comment>
<dbReference type="GO" id="GO:0005737">
    <property type="term" value="C:cytoplasm"/>
    <property type="evidence" value="ECO:0007669"/>
    <property type="project" value="UniProtKB-SubCell"/>
</dbReference>
<feature type="region of interest" description="Domain I, interacts with DnaA modulators" evidence="8">
    <location>
        <begin position="1"/>
        <end position="106"/>
    </location>
</feature>
<sequence length="583" mass="64874">MSEQPELPGGLWEQVVSILTSPEGAPELGIAPLRPPHKALLRSVTHTGDFPGFFLLSTQSPVVQALVKEELKGIIEAVLASLTGEELETVITVADPADDAEDSQAAEATQPSAQHSGQTPSAASRPQQAQRQQPNQQQHQQQSGRNYPFPSADTNDFNLHEQHQGSTQMPQVPQTHQPNVHNQQSAQSQHRSMDAVDSMAQGLSHSSAENPMTIADQRQVTSPFRSESHGTPTEMSMPFEEPTLNPNYTFETFVIGPQNKFAAAAAVAVAESPGRTYNPLFISGGSGLGKTHLLHGIGHYAKHLYPNLRVRYVSSEEFTNDFINSVRDDAQESFKRRYRDLDMLIIDDIQFLEGKEGTQEEFFHTFNALHQSNHQIVLSSDRPPRELKTLEDRLRTRFQWGLNPDLQYPDLETRIAILSKKAQLSDLVVPHDVLQYIAENTSSSIRELEGRLLQISAHASMIHEPVTLKFAQEILGADEIEVQITPEIIISTTAEYFDLTVADLVGPGKTRPVAHARQIAMYLTRSFTELSLPSIGREFGNRDHSTVLHAERKIVKEIQEKKPSKDQVNDLTTRIRDRARGTA</sequence>
<feature type="domain" description="AAA+ ATPase" evidence="13">
    <location>
        <begin position="276"/>
        <end position="406"/>
    </location>
</feature>
<dbReference type="InterPro" id="IPR027417">
    <property type="entry name" value="P-loop_NTPase"/>
</dbReference>
<dbReference type="Proteomes" id="UP001223646">
    <property type="component" value="Unassembled WGS sequence"/>
</dbReference>
<dbReference type="GO" id="GO:0005886">
    <property type="term" value="C:plasma membrane"/>
    <property type="evidence" value="ECO:0007669"/>
    <property type="project" value="TreeGrafter"/>
</dbReference>
<dbReference type="NCBIfam" id="TIGR00362">
    <property type="entry name" value="DnaA"/>
    <property type="match status" value="1"/>
</dbReference>
<evidence type="ECO:0000313" key="16">
    <source>
        <dbReference type="Proteomes" id="UP001223646"/>
    </source>
</evidence>
<dbReference type="HAMAP" id="MF_00377">
    <property type="entry name" value="DnaA_bact"/>
    <property type="match status" value="1"/>
</dbReference>
<dbReference type="InterPro" id="IPR018312">
    <property type="entry name" value="Chromosome_initiator_DnaA_CS"/>
</dbReference>
<feature type="binding site" evidence="8">
    <location>
        <position position="287"/>
    </location>
    <ligand>
        <name>ATP</name>
        <dbReference type="ChEBI" id="CHEBI:30616"/>
    </ligand>
</feature>
<evidence type="ECO:0000256" key="1">
    <source>
        <dbReference type="ARBA" id="ARBA00006583"/>
    </source>
</evidence>
<comment type="subunit">
    <text evidence="8">Oligomerizes as a right-handed, spiral filament on DNA at oriC.</text>
</comment>
<dbReference type="RefSeq" id="WP_070851554.1">
    <property type="nucleotide sequence ID" value="NZ_JASOMP010000003.1"/>
</dbReference>
<feature type="compositionally biased region" description="Low complexity" evidence="12">
    <location>
        <begin position="118"/>
        <end position="145"/>
    </location>
</feature>
<dbReference type="Pfam" id="PF08299">
    <property type="entry name" value="Bac_DnaA_C"/>
    <property type="match status" value="1"/>
</dbReference>
<dbReference type="SMART" id="SM00760">
    <property type="entry name" value="Bac_DnaA_C"/>
    <property type="match status" value="1"/>
</dbReference>
<evidence type="ECO:0000256" key="8">
    <source>
        <dbReference type="HAMAP-Rule" id="MF_00377"/>
    </source>
</evidence>
<comment type="similarity">
    <text evidence="1 8 11">Belongs to the DnaA family.</text>
</comment>
<keyword evidence="3 8" id="KW-0235">DNA replication</keyword>
<dbReference type="Gene3D" id="3.40.50.300">
    <property type="entry name" value="P-loop containing nucleotide triphosphate hydrolases"/>
    <property type="match status" value="1"/>
</dbReference>
<comment type="function">
    <text evidence="8 10">Plays an essential role in the initiation and regulation of chromosomal replication. ATP-DnaA binds to the origin of replication (oriC) to initiate formation of the DNA replication initiation complex once per cell cycle. Binds the DnaA box (a 9 base pair repeat at the origin) and separates the double-stranded (ds)DNA. Forms a right-handed helical filament on oriC DNA; dsDNA binds to the exterior of the filament while single-stranded (ss)DNA is stabiized in the filament's interior. The ATP-DnaA-oriC complex binds and stabilizes one strand of the AT-rich DNA unwinding element (DUE), permitting loading of DNA polymerase. After initiation quickly degrades to an ADP-DnaA complex that is not apt for DNA replication. Binds acidic phospholipids.</text>
</comment>
<dbReference type="GO" id="GO:0008289">
    <property type="term" value="F:lipid binding"/>
    <property type="evidence" value="ECO:0007669"/>
    <property type="project" value="UniProtKB-KW"/>
</dbReference>
<dbReference type="InterPro" id="IPR013159">
    <property type="entry name" value="DnaA_C"/>
</dbReference>
<dbReference type="EMBL" id="JASOOY020000006">
    <property type="protein sequence ID" value="MEO3716326.1"/>
    <property type="molecule type" value="Genomic_DNA"/>
</dbReference>
<dbReference type="PANTHER" id="PTHR30050">
    <property type="entry name" value="CHROMOSOMAL REPLICATION INITIATOR PROTEIN DNAA"/>
    <property type="match status" value="1"/>
</dbReference>
<dbReference type="SUPFAM" id="SSF48295">
    <property type="entry name" value="TrpR-like"/>
    <property type="match status" value="1"/>
</dbReference>
<feature type="binding site" evidence="8">
    <location>
        <position position="290"/>
    </location>
    <ligand>
        <name>ATP</name>
        <dbReference type="ChEBI" id="CHEBI:30616"/>
    </ligand>
</feature>
<evidence type="ECO:0000256" key="10">
    <source>
        <dbReference type="RuleBase" id="RU000577"/>
    </source>
</evidence>
<dbReference type="PRINTS" id="PR00051">
    <property type="entry name" value="DNAA"/>
</dbReference>
<evidence type="ECO:0000256" key="2">
    <source>
        <dbReference type="ARBA" id="ARBA00022490"/>
    </source>
</evidence>
<reference evidence="15" key="1">
    <citation type="submission" date="2023-05" db="EMBL/GenBank/DDBJ databases">
        <authorList>
            <person name="Du J."/>
        </authorList>
    </citation>
    <scope>NUCLEOTIDE SEQUENCE</scope>
    <source>
        <strain evidence="15">UMB1064</strain>
    </source>
</reference>
<dbReference type="InterPro" id="IPR010921">
    <property type="entry name" value="Trp_repressor/repl_initiator"/>
</dbReference>
<evidence type="ECO:0000313" key="15">
    <source>
        <dbReference type="EMBL" id="MEO3716326.1"/>
    </source>
</evidence>
<dbReference type="Gene3D" id="1.10.1750.10">
    <property type="match status" value="1"/>
</dbReference>
<dbReference type="InterPro" id="IPR003593">
    <property type="entry name" value="AAA+_ATPase"/>
</dbReference>
<feature type="compositionally biased region" description="Polar residues" evidence="12">
    <location>
        <begin position="219"/>
        <end position="234"/>
    </location>
</feature>
<feature type="binding site" evidence="8">
    <location>
        <position position="289"/>
    </location>
    <ligand>
        <name>ATP</name>
        <dbReference type="ChEBI" id="CHEBI:30616"/>
    </ligand>
</feature>
<feature type="region of interest" description="Disordered" evidence="12">
    <location>
        <begin position="219"/>
        <end position="240"/>
    </location>
</feature>
<evidence type="ECO:0000259" key="13">
    <source>
        <dbReference type="SMART" id="SM00382"/>
    </source>
</evidence>
<dbReference type="Gene3D" id="1.10.8.60">
    <property type="match status" value="1"/>
</dbReference>
<protein>
    <recommendedName>
        <fullName evidence="8 9">Chromosomal replication initiator protein DnaA</fullName>
    </recommendedName>
</protein>
<dbReference type="GO" id="GO:0005524">
    <property type="term" value="F:ATP binding"/>
    <property type="evidence" value="ECO:0007669"/>
    <property type="project" value="UniProtKB-UniRule"/>
</dbReference>
<evidence type="ECO:0000256" key="12">
    <source>
        <dbReference type="SAM" id="MobiDB-lite"/>
    </source>
</evidence>
<dbReference type="InterPro" id="IPR001957">
    <property type="entry name" value="Chromosome_initiator_DnaA"/>
</dbReference>
<feature type="binding site" evidence="8">
    <location>
        <position position="291"/>
    </location>
    <ligand>
        <name>ATP</name>
        <dbReference type="ChEBI" id="CHEBI:30616"/>
    </ligand>
</feature>
<dbReference type="PANTHER" id="PTHR30050:SF2">
    <property type="entry name" value="CHROMOSOMAL REPLICATION INITIATOR PROTEIN DNAA"/>
    <property type="match status" value="1"/>
</dbReference>
<keyword evidence="7 8" id="KW-0238">DNA-binding</keyword>
<evidence type="ECO:0000256" key="4">
    <source>
        <dbReference type="ARBA" id="ARBA00022741"/>
    </source>
</evidence>
<feature type="compositionally biased region" description="Polar residues" evidence="12">
    <location>
        <begin position="164"/>
        <end position="190"/>
    </location>
</feature>
<evidence type="ECO:0000256" key="5">
    <source>
        <dbReference type="ARBA" id="ARBA00022840"/>
    </source>
</evidence>
<feature type="region of interest" description="Disordered" evidence="12">
    <location>
        <begin position="98"/>
        <end position="198"/>
    </location>
</feature>
<dbReference type="NCBIfam" id="NF010686">
    <property type="entry name" value="PRK14086.1"/>
    <property type="match status" value="1"/>
</dbReference>
<dbReference type="PROSITE" id="PS01008">
    <property type="entry name" value="DNAA"/>
    <property type="match status" value="1"/>
</dbReference>
<comment type="subcellular location">
    <subcellularLocation>
        <location evidence="8">Cytoplasm</location>
    </subcellularLocation>
</comment>
<comment type="domain">
    <text evidence="8">Domain I is involved in oligomerization and binding regulators, domain II is flexibile and of varying length in different bacteria, domain III forms the AAA+ region, while domain IV binds dsDNA.</text>
</comment>